<comment type="subcellular location">
    <subcellularLocation>
        <location evidence="1">Cell inner membrane</location>
        <topology evidence="1">Peripheral membrane protein</topology>
    </subcellularLocation>
    <subcellularLocation>
        <location evidence="2 13">Cell membrane</location>
        <topology evidence="2 13">Multi-pass membrane protein</topology>
    </subcellularLocation>
</comment>
<feature type="compositionally biased region" description="Polar residues" evidence="14">
    <location>
        <begin position="566"/>
        <end position="578"/>
    </location>
</feature>
<dbReference type="Pfam" id="PF00005">
    <property type="entry name" value="ABC_tran"/>
    <property type="match status" value="1"/>
</dbReference>
<feature type="transmembrane region" description="Helical" evidence="13">
    <location>
        <begin position="76"/>
        <end position="100"/>
    </location>
</feature>
<evidence type="ECO:0000256" key="5">
    <source>
        <dbReference type="ARBA" id="ARBA00022475"/>
    </source>
</evidence>
<feature type="transmembrane region" description="Helical" evidence="13">
    <location>
        <begin position="211"/>
        <end position="230"/>
    </location>
</feature>
<evidence type="ECO:0000256" key="4">
    <source>
        <dbReference type="ARBA" id="ARBA00022448"/>
    </source>
</evidence>
<feature type="domain" description="ABC transmembrane type-1" evidence="16">
    <location>
        <begin position="76"/>
        <end position="263"/>
    </location>
</feature>
<keyword evidence="5" id="KW-1003">Cell membrane</keyword>
<dbReference type="OrthoDB" id="9809450at2"/>
<proteinExistence type="inferred from homology"/>
<evidence type="ECO:0000256" key="11">
    <source>
        <dbReference type="ARBA" id="ARBA00022989"/>
    </source>
</evidence>
<keyword evidence="4 13" id="KW-0813">Transport</keyword>
<evidence type="ECO:0000313" key="18">
    <source>
        <dbReference type="Proteomes" id="UP000268313"/>
    </source>
</evidence>
<evidence type="ECO:0000256" key="1">
    <source>
        <dbReference type="ARBA" id="ARBA00004417"/>
    </source>
</evidence>
<keyword evidence="11 13" id="KW-1133">Transmembrane helix</keyword>
<keyword evidence="7 13" id="KW-0812">Transmembrane</keyword>
<keyword evidence="12 13" id="KW-0472">Membrane</keyword>
<dbReference type="Gene3D" id="3.40.50.300">
    <property type="entry name" value="P-loop containing nucleotide triphosphate hydrolases"/>
    <property type="match status" value="1"/>
</dbReference>
<dbReference type="AlphaFoldDB" id="A0A3A8KKP6"/>
<evidence type="ECO:0000256" key="3">
    <source>
        <dbReference type="ARBA" id="ARBA00005417"/>
    </source>
</evidence>
<evidence type="ECO:0000256" key="12">
    <source>
        <dbReference type="ARBA" id="ARBA00023136"/>
    </source>
</evidence>
<evidence type="ECO:0000256" key="7">
    <source>
        <dbReference type="ARBA" id="ARBA00022692"/>
    </source>
</evidence>
<dbReference type="InterPro" id="IPR027417">
    <property type="entry name" value="P-loop_NTPase"/>
</dbReference>
<dbReference type="Pfam" id="PF00528">
    <property type="entry name" value="BPD_transp_1"/>
    <property type="match status" value="1"/>
</dbReference>
<evidence type="ECO:0000256" key="8">
    <source>
        <dbReference type="ARBA" id="ARBA00022741"/>
    </source>
</evidence>
<keyword evidence="6" id="KW-0997">Cell inner membrane</keyword>
<feature type="transmembrane region" description="Helical" evidence="13">
    <location>
        <begin position="242"/>
        <end position="266"/>
    </location>
</feature>
<dbReference type="SUPFAM" id="SSF161098">
    <property type="entry name" value="MetI-like"/>
    <property type="match status" value="1"/>
</dbReference>
<dbReference type="GO" id="GO:0005524">
    <property type="term" value="F:ATP binding"/>
    <property type="evidence" value="ECO:0007669"/>
    <property type="project" value="UniProtKB-KW"/>
</dbReference>
<feature type="transmembrane region" description="Helical" evidence="13">
    <location>
        <begin position="14"/>
        <end position="35"/>
    </location>
</feature>
<evidence type="ECO:0000259" key="16">
    <source>
        <dbReference type="PROSITE" id="PS50928"/>
    </source>
</evidence>
<dbReference type="PANTHER" id="PTHR43297">
    <property type="entry name" value="OLIGOPEPTIDE TRANSPORT ATP-BINDING PROTEIN APPD"/>
    <property type="match status" value="1"/>
</dbReference>
<feature type="domain" description="ABC transporter" evidence="15">
    <location>
        <begin position="301"/>
        <end position="549"/>
    </location>
</feature>
<dbReference type="SMART" id="SM00382">
    <property type="entry name" value="AAA"/>
    <property type="match status" value="1"/>
</dbReference>
<dbReference type="InterPro" id="IPR025966">
    <property type="entry name" value="OppC_N"/>
</dbReference>
<dbReference type="SUPFAM" id="SSF52540">
    <property type="entry name" value="P-loop containing nucleoside triphosphate hydrolases"/>
    <property type="match status" value="1"/>
</dbReference>
<dbReference type="PROSITE" id="PS00211">
    <property type="entry name" value="ABC_TRANSPORTER_1"/>
    <property type="match status" value="1"/>
</dbReference>
<evidence type="ECO:0000256" key="9">
    <source>
        <dbReference type="ARBA" id="ARBA00022840"/>
    </source>
</evidence>
<dbReference type="Proteomes" id="UP000268313">
    <property type="component" value="Unassembled WGS sequence"/>
</dbReference>
<keyword evidence="9 17" id="KW-0067">ATP-binding</keyword>
<dbReference type="PROSITE" id="PS50928">
    <property type="entry name" value="ABC_TM1"/>
    <property type="match status" value="1"/>
</dbReference>
<dbReference type="EMBL" id="RAWE01000053">
    <property type="protein sequence ID" value="RKH02504.1"/>
    <property type="molecule type" value="Genomic_DNA"/>
</dbReference>
<keyword evidence="8" id="KW-0547">Nucleotide-binding</keyword>
<dbReference type="Gene3D" id="1.10.3720.10">
    <property type="entry name" value="MetI-like"/>
    <property type="match status" value="1"/>
</dbReference>
<dbReference type="PROSITE" id="PS50893">
    <property type="entry name" value="ABC_TRANSPORTER_2"/>
    <property type="match status" value="1"/>
</dbReference>
<keyword evidence="10" id="KW-1278">Translocase</keyword>
<dbReference type="GO" id="GO:0016887">
    <property type="term" value="F:ATP hydrolysis activity"/>
    <property type="evidence" value="ECO:0007669"/>
    <property type="project" value="InterPro"/>
</dbReference>
<dbReference type="GO" id="GO:0005886">
    <property type="term" value="C:plasma membrane"/>
    <property type="evidence" value="ECO:0007669"/>
    <property type="project" value="UniProtKB-SubCell"/>
</dbReference>
<evidence type="ECO:0000259" key="15">
    <source>
        <dbReference type="PROSITE" id="PS50893"/>
    </source>
</evidence>
<evidence type="ECO:0000256" key="6">
    <source>
        <dbReference type="ARBA" id="ARBA00022519"/>
    </source>
</evidence>
<protein>
    <submittedName>
        <fullName evidence="17">ATP-binding cassette domain-containing protein</fullName>
    </submittedName>
</protein>
<dbReference type="RefSeq" id="WP_120603543.1">
    <property type="nucleotide sequence ID" value="NZ_JABFJX010000098.1"/>
</dbReference>
<organism evidence="17 18">
    <name type="scientific">Corallococcus carmarthensis</name>
    <dbReference type="NCBI Taxonomy" id="2316728"/>
    <lineage>
        <taxon>Bacteria</taxon>
        <taxon>Pseudomonadati</taxon>
        <taxon>Myxococcota</taxon>
        <taxon>Myxococcia</taxon>
        <taxon>Myxococcales</taxon>
        <taxon>Cystobacterineae</taxon>
        <taxon>Myxococcaceae</taxon>
        <taxon>Corallococcus</taxon>
    </lineage>
</organism>
<evidence type="ECO:0000256" key="14">
    <source>
        <dbReference type="SAM" id="MobiDB-lite"/>
    </source>
</evidence>
<evidence type="ECO:0000256" key="2">
    <source>
        <dbReference type="ARBA" id="ARBA00004651"/>
    </source>
</evidence>
<dbReference type="InterPro" id="IPR017871">
    <property type="entry name" value="ABC_transporter-like_CS"/>
</dbReference>
<dbReference type="GO" id="GO:0055085">
    <property type="term" value="P:transmembrane transport"/>
    <property type="evidence" value="ECO:0007669"/>
    <property type="project" value="InterPro"/>
</dbReference>
<comment type="caution">
    <text evidence="17">The sequence shown here is derived from an EMBL/GenBank/DDBJ whole genome shotgun (WGS) entry which is preliminary data.</text>
</comment>
<accession>A0A3A8KKP6</accession>
<sequence>MRDFLRRLSRHRKAAVGGSLLVFFLLLAVVGPFFVMDPTDLVGRPHQPPSAAHWFGTTGQGQDVLAQTVVGARETLAVGFAVGALVTLVGALVGVTAGYLGRRVDDVLSLTTNVFLVIPGMPLAIVLGAYLPSGPLRMVAVLTVAGWAWNARVFRAESLALRGRDFVSAAVVTGESHSRIVSRELLPNMASLLGSSFIGNTLYAVGAQVGLEFLGLGDVSAVTWGTNLYWAGNDAALLTRSWWIFVPTGMCIALVGFALTLVSSAIDEMTNPALRVHKAAPLPATPAPRSHLERPVPGVLLRVEDLCIDYATEKGPSRVVDSVSFDVAPGEVFGLAGESGSGKSTIGSALLGLLPASARVTQGRILFNGMDVTALEGPALRAFRWRQVSMVFQSAMSALNPVLTLGEQFHDTLAAHGRVSRGTSYARARELLGMVGLSPDLVTAWPHQLSGGMRQRVGIALALALEPRLIIMDEPTTALDVVVQKELLQRMVELKQRLGFAMLFITHDLPLLLALSDRVGVLQGGKLVEVDTSTNLRTGARHPYTQLLLSSFPHLSAKDAAPAAQPVQTPELSVSRPSTRVAAIPGGHR</sequence>
<dbReference type="InterPro" id="IPR035906">
    <property type="entry name" value="MetI-like_sf"/>
</dbReference>
<comment type="similarity">
    <text evidence="13">Belongs to the binding-protein-dependent transport system permease family.</text>
</comment>
<dbReference type="PANTHER" id="PTHR43297:SF14">
    <property type="entry name" value="ATPASE AAA-TYPE CORE DOMAIN-CONTAINING PROTEIN"/>
    <property type="match status" value="1"/>
</dbReference>
<dbReference type="CDD" id="cd03257">
    <property type="entry name" value="ABC_NikE_OppD_transporters"/>
    <property type="match status" value="1"/>
</dbReference>
<dbReference type="InterPro" id="IPR003439">
    <property type="entry name" value="ABC_transporter-like_ATP-bd"/>
</dbReference>
<evidence type="ECO:0000256" key="10">
    <source>
        <dbReference type="ARBA" id="ARBA00022967"/>
    </source>
</evidence>
<dbReference type="CDD" id="cd06261">
    <property type="entry name" value="TM_PBP2"/>
    <property type="match status" value="1"/>
</dbReference>
<dbReference type="InterPro" id="IPR050388">
    <property type="entry name" value="ABC_Ni/Peptide_Import"/>
</dbReference>
<gene>
    <name evidence="17" type="ORF">D7X32_16710</name>
</gene>
<reference evidence="18" key="1">
    <citation type="submission" date="2018-09" db="EMBL/GenBank/DDBJ databases">
        <authorList>
            <person name="Livingstone P.G."/>
            <person name="Whitworth D.E."/>
        </authorList>
    </citation>
    <scope>NUCLEOTIDE SEQUENCE [LARGE SCALE GENOMIC DNA]</scope>
    <source>
        <strain evidence="18">CA043D</strain>
    </source>
</reference>
<dbReference type="InterPro" id="IPR000515">
    <property type="entry name" value="MetI-like"/>
</dbReference>
<feature type="transmembrane region" description="Helical" evidence="13">
    <location>
        <begin position="107"/>
        <end position="130"/>
    </location>
</feature>
<keyword evidence="18" id="KW-1185">Reference proteome</keyword>
<comment type="similarity">
    <text evidence="3">Belongs to the ABC transporter superfamily.</text>
</comment>
<dbReference type="InterPro" id="IPR003593">
    <property type="entry name" value="AAA+_ATPase"/>
</dbReference>
<dbReference type="Pfam" id="PF12911">
    <property type="entry name" value="OppC_N"/>
    <property type="match status" value="1"/>
</dbReference>
<name>A0A3A8KKP6_9BACT</name>
<evidence type="ECO:0000313" key="17">
    <source>
        <dbReference type="EMBL" id="RKH02504.1"/>
    </source>
</evidence>
<evidence type="ECO:0000256" key="13">
    <source>
        <dbReference type="RuleBase" id="RU363032"/>
    </source>
</evidence>
<feature type="region of interest" description="Disordered" evidence="14">
    <location>
        <begin position="560"/>
        <end position="589"/>
    </location>
</feature>